<accession>A0A0B7APM2</accession>
<dbReference type="AlphaFoldDB" id="A0A0B7APM2"/>
<evidence type="ECO:0000259" key="2">
    <source>
        <dbReference type="Pfam" id="PF00078"/>
    </source>
</evidence>
<keyword evidence="1" id="KW-1133">Transmembrane helix</keyword>
<organism evidence="3">
    <name type="scientific">Arion vulgaris</name>
    <dbReference type="NCBI Taxonomy" id="1028688"/>
    <lineage>
        <taxon>Eukaryota</taxon>
        <taxon>Metazoa</taxon>
        <taxon>Spiralia</taxon>
        <taxon>Lophotrochozoa</taxon>
        <taxon>Mollusca</taxon>
        <taxon>Gastropoda</taxon>
        <taxon>Heterobranchia</taxon>
        <taxon>Euthyneura</taxon>
        <taxon>Panpulmonata</taxon>
        <taxon>Eupulmonata</taxon>
        <taxon>Stylommatophora</taxon>
        <taxon>Helicina</taxon>
        <taxon>Arionoidea</taxon>
        <taxon>Arionidae</taxon>
        <taxon>Arion</taxon>
    </lineage>
</organism>
<keyword evidence="1" id="KW-0812">Transmembrane</keyword>
<keyword evidence="1" id="KW-0472">Membrane</keyword>
<sequence length="155" mass="17804">NMNEAQNDFQANPNAQDLIILTLRQMKKPSSIRVRCTCFLDLVKTFDKVPWSKLLDCLTGKNILSLLDQSFYKSHRDYVRTSTQKSGEFKNTSGIRQDNILSHYLFILVMDGLIKVCKKKTKKYSVGYWRMSPIYISGLAFLDGVALITKSDVHM</sequence>
<protein>
    <recommendedName>
        <fullName evidence="2">Reverse transcriptase domain-containing protein</fullName>
    </recommendedName>
</protein>
<feature type="domain" description="Reverse transcriptase" evidence="2">
    <location>
        <begin position="30"/>
        <end position="129"/>
    </location>
</feature>
<name>A0A0B7APM2_9EUPU</name>
<dbReference type="EMBL" id="HACG01035000">
    <property type="protein sequence ID" value="CEK81865.1"/>
    <property type="molecule type" value="Transcribed_RNA"/>
</dbReference>
<evidence type="ECO:0000256" key="1">
    <source>
        <dbReference type="SAM" id="Phobius"/>
    </source>
</evidence>
<gene>
    <name evidence="3" type="primary">ORF128348</name>
</gene>
<reference evidence="3" key="1">
    <citation type="submission" date="2014-12" db="EMBL/GenBank/DDBJ databases">
        <title>Insight into the proteome of Arion vulgaris.</title>
        <authorList>
            <person name="Aradska J."/>
            <person name="Bulat T."/>
            <person name="Smidak R."/>
            <person name="Sarate P."/>
            <person name="Gangsoo J."/>
            <person name="Sialana F."/>
            <person name="Bilban M."/>
            <person name="Lubec G."/>
        </authorList>
    </citation>
    <scope>NUCLEOTIDE SEQUENCE</scope>
    <source>
        <tissue evidence="3">Skin</tissue>
    </source>
</reference>
<dbReference type="InterPro" id="IPR000477">
    <property type="entry name" value="RT_dom"/>
</dbReference>
<feature type="non-terminal residue" evidence="3">
    <location>
        <position position="1"/>
    </location>
</feature>
<dbReference type="Pfam" id="PF00078">
    <property type="entry name" value="RVT_1"/>
    <property type="match status" value="1"/>
</dbReference>
<feature type="transmembrane region" description="Helical" evidence="1">
    <location>
        <begin position="128"/>
        <end position="149"/>
    </location>
</feature>
<evidence type="ECO:0000313" key="3">
    <source>
        <dbReference type="EMBL" id="CEK81865.1"/>
    </source>
</evidence>
<proteinExistence type="predicted"/>